<dbReference type="GO" id="GO:0045116">
    <property type="term" value="P:protein neddylation"/>
    <property type="evidence" value="ECO:0007669"/>
    <property type="project" value="TreeGrafter"/>
</dbReference>
<dbReference type="Pfam" id="PF03556">
    <property type="entry name" value="Cullin_binding"/>
    <property type="match status" value="1"/>
</dbReference>
<dbReference type="GO" id="GO:0032182">
    <property type="term" value="F:ubiquitin-like protein binding"/>
    <property type="evidence" value="ECO:0007669"/>
    <property type="project" value="TreeGrafter"/>
</dbReference>
<comment type="caution">
    <text evidence="3">The sequence shown here is derived from an EMBL/GenBank/DDBJ whole genome shotgun (WGS) entry which is preliminary data.</text>
</comment>
<dbReference type="GO" id="GO:0005886">
    <property type="term" value="C:plasma membrane"/>
    <property type="evidence" value="ECO:0007669"/>
    <property type="project" value="UniProtKB-ARBA"/>
</dbReference>
<gene>
    <name evidence="3" type="primary">DCUN1D1</name>
    <name evidence="3" type="ORF">HK100_003354</name>
</gene>
<dbReference type="Gene3D" id="1.10.238.10">
    <property type="entry name" value="EF-hand"/>
    <property type="match status" value="1"/>
</dbReference>
<dbReference type="InterPro" id="IPR005176">
    <property type="entry name" value="PONY_dom"/>
</dbReference>
<evidence type="ECO:0000256" key="1">
    <source>
        <dbReference type="RuleBase" id="RU410713"/>
    </source>
</evidence>
<sequence>MDEDIIGVDGTEKLCEDLGVDPMDVVTLVLAYHLKCEKMCEFKRQGWIDGWTKLQCQTLDDMKKCVNERMRKDLDDPTIFREIYLFTFGFAKAENQKSLGLETATAFWQLLFTGKYKYIELWIEFLEDHKNAISKDTWNQFLDFTLKYPNDFDGYAEDGAWPLLIDEFVEMAEERLD</sequence>
<feature type="domain" description="DCUN1" evidence="2">
    <location>
        <begin position="1"/>
        <end position="173"/>
    </location>
</feature>
<organism evidence="3 4">
    <name type="scientific">Physocladia obscura</name>
    <dbReference type="NCBI Taxonomy" id="109957"/>
    <lineage>
        <taxon>Eukaryota</taxon>
        <taxon>Fungi</taxon>
        <taxon>Fungi incertae sedis</taxon>
        <taxon>Chytridiomycota</taxon>
        <taxon>Chytridiomycota incertae sedis</taxon>
        <taxon>Chytridiomycetes</taxon>
        <taxon>Chytridiales</taxon>
        <taxon>Chytriomycetaceae</taxon>
        <taxon>Physocladia</taxon>
    </lineage>
</organism>
<dbReference type="GO" id="GO:0097602">
    <property type="term" value="F:cullin family protein binding"/>
    <property type="evidence" value="ECO:0007669"/>
    <property type="project" value="TreeGrafter"/>
</dbReference>
<proteinExistence type="predicted"/>
<dbReference type="Gene3D" id="1.10.238.200">
    <property type="entry name" value="Cullin, PONY binding domain"/>
    <property type="match status" value="1"/>
</dbReference>
<name>A0AAD5T8F4_9FUNG</name>
<reference evidence="3" key="1">
    <citation type="submission" date="2020-05" db="EMBL/GenBank/DDBJ databases">
        <title>Phylogenomic resolution of chytrid fungi.</title>
        <authorList>
            <person name="Stajich J.E."/>
            <person name="Amses K."/>
            <person name="Simmons R."/>
            <person name="Seto K."/>
            <person name="Myers J."/>
            <person name="Bonds A."/>
            <person name="Quandt C.A."/>
            <person name="Barry K."/>
            <person name="Liu P."/>
            <person name="Grigoriev I."/>
            <person name="Longcore J.E."/>
            <person name="James T.Y."/>
        </authorList>
    </citation>
    <scope>NUCLEOTIDE SEQUENCE</scope>
    <source>
        <strain evidence="3">JEL0513</strain>
    </source>
</reference>
<dbReference type="PANTHER" id="PTHR12281">
    <property type="entry name" value="RP42 RELATED"/>
    <property type="match status" value="1"/>
</dbReference>
<dbReference type="EMBL" id="JADGJH010000183">
    <property type="protein sequence ID" value="KAJ3134710.1"/>
    <property type="molecule type" value="Genomic_DNA"/>
</dbReference>
<protein>
    <recommendedName>
        <fullName evidence="1">Defective in cullin neddylation protein</fullName>
    </recommendedName>
</protein>
<dbReference type="Proteomes" id="UP001211907">
    <property type="component" value="Unassembled WGS sequence"/>
</dbReference>
<evidence type="ECO:0000259" key="2">
    <source>
        <dbReference type="PROSITE" id="PS51229"/>
    </source>
</evidence>
<evidence type="ECO:0000313" key="3">
    <source>
        <dbReference type="EMBL" id="KAJ3134710.1"/>
    </source>
</evidence>
<dbReference type="GO" id="GO:0031624">
    <property type="term" value="F:ubiquitin conjugating enzyme binding"/>
    <property type="evidence" value="ECO:0007669"/>
    <property type="project" value="TreeGrafter"/>
</dbReference>
<dbReference type="GO" id="GO:0000151">
    <property type="term" value="C:ubiquitin ligase complex"/>
    <property type="evidence" value="ECO:0007669"/>
    <property type="project" value="TreeGrafter"/>
</dbReference>
<dbReference type="FunFam" id="1.10.238.200:FF:000003">
    <property type="entry name" value="DCN1-like protein 3"/>
    <property type="match status" value="1"/>
</dbReference>
<keyword evidence="4" id="KW-1185">Reference proteome</keyword>
<accession>A0AAD5T8F4</accession>
<dbReference type="PANTHER" id="PTHR12281:SF31">
    <property type="entry name" value="DCN1-LIKE PROTEIN 3"/>
    <property type="match status" value="1"/>
</dbReference>
<dbReference type="AlphaFoldDB" id="A0AAD5T8F4"/>
<evidence type="ECO:0000313" key="4">
    <source>
        <dbReference type="Proteomes" id="UP001211907"/>
    </source>
</evidence>
<comment type="function">
    <text evidence="1">Neddylation of cullins play an essential role in the regulation of SCF-type complexes activity.</text>
</comment>
<dbReference type="InterPro" id="IPR014764">
    <property type="entry name" value="DCN-prot"/>
</dbReference>
<dbReference type="PROSITE" id="PS51229">
    <property type="entry name" value="DCUN1"/>
    <property type="match status" value="1"/>
</dbReference>
<dbReference type="InterPro" id="IPR042460">
    <property type="entry name" value="DCN1-like_PONY"/>
</dbReference>